<gene>
    <name evidence="1" type="ORF">LITE_LOCUS49574</name>
</gene>
<dbReference type="Proteomes" id="UP001154282">
    <property type="component" value="Unassembled WGS sequence"/>
</dbReference>
<keyword evidence="2" id="KW-1185">Reference proteome</keyword>
<feature type="non-terminal residue" evidence="1">
    <location>
        <position position="38"/>
    </location>
</feature>
<evidence type="ECO:0000313" key="1">
    <source>
        <dbReference type="EMBL" id="CAI0560174.1"/>
    </source>
</evidence>
<name>A0AAV0RRE3_9ROSI</name>
<evidence type="ECO:0000313" key="2">
    <source>
        <dbReference type="Proteomes" id="UP001154282"/>
    </source>
</evidence>
<dbReference type="EMBL" id="CAMGYJ010000011">
    <property type="protein sequence ID" value="CAI0560174.1"/>
    <property type="molecule type" value="Genomic_DNA"/>
</dbReference>
<protein>
    <submittedName>
        <fullName evidence="1">Uncharacterized protein</fullName>
    </submittedName>
</protein>
<comment type="caution">
    <text evidence="1">The sequence shown here is derived from an EMBL/GenBank/DDBJ whole genome shotgun (WGS) entry which is preliminary data.</text>
</comment>
<organism evidence="1 2">
    <name type="scientific">Linum tenue</name>
    <dbReference type="NCBI Taxonomy" id="586396"/>
    <lineage>
        <taxon>Eukaryota</taxon>
        <taxon>Viridiplantae</taxon>
        <taxon>Streptophyta</taxon>
        <taxon>Embryophyta</taxon>
        <taxon>Tracheophyta</taxon>
        <taxon>Spermatophyta</taxon>
        <taxon>Magnoliopsida</taxon>
        <taxon>eudicotyledons</taxon>
        <taxon>Gunneridae</taxon>
        <taxon>Pentapetalae</taxon>
        <taxon>rosids</taxon>
        <taxon>fabids</taxon>
        <taxon>Malpighiales</taxon>
        <taxon>Linaceae</taxon>
        <taxon>Linum</taxon>
    </lineage>
</organism>
<reference evidence="1" key="1">
    <citation type="submission" date="2022-08" db="EMBL/GenBank/DDBJ databases">
        <authorList>
            <person name="Gutierrez-Valencia J."/>
        </authorList>
    </citation>
    <scope>NUCLEOTIDE SEQUENCE</scope>
</reference>
<dbReference type="AlphaFoldDB" id="A0AAV0RRE3"/>
<sequence length="38" mass="4338">MRMIAAASSRTLISPQRKLLCCRIAEGMHKFKLLTSFK</sequence>
<proteinExistence type="predicted"/>
<accession>A0AAV0RRE3</accession>